<dbReference type="GO" id="GO:0016829">
    <property type="term" value="F:lyase activity"/>
    <property type="evidence" value="ECO:0007669"/>
    <property type="project" value="UniProtKB-KW"/>
</dbReference>
<feature type="compositionally biased region" description="Basic and acidic residues" evidence="7">
    <location>
        <begin position="12"/>
        <end position="23"/>
    </location>
</feature>
<protein>
    <submittedName>
        <fullName evidence="9">Putative aminodeoxychorismate lyase</fullName>
    </submittedName>
</protein>
<dbReference type="HAMAP" id="MF_02065">
    <property type="entry name" value="MltG"/>
    <property type="match status" value="1"/>
</dbReference>
<dbReference type="Pfam" id="PF02618">
    <property type="entry name" value="YceG"/>
    <property type="match status" value="1"/>
</dbReference>
<dbReference type="AlphaFoldDB" id="A0A1J5QPI0"/>
<name>A0A1J5QPI0_9ZZZZ</name>
<keyword evidence="6" id="KW-0961">Cell wall biogenesis/degradation</keyword>
<dbReference type="InterPro" id="IPR003770">
    <property type="entry name" value="MLTG-like"/>
</dbReference>
<feature type="compositionally biased region" description="Basic residues" evidence="7">
    <location>
        <begin position="24"/>
        <end position="38"/>
    </location>
</feature>
<accession>A0A1J5QPI0</accession>
<evidence type="ECO:0000256" key="6">
    <source>
        <dbReference type="ARBA" id="ARBA00023316"/>
    </source>
</evidence>
<proteinExistence type="inferred from homology"/>
<sequence length="381" mass="40553">MSDLFLGSPAGTDEHLDSTDPGRSRRRPERRGHRRRHRRRSSVALVVAFLLVATAGYFLMKTIWPSLAGGSAASVSDYPGPGHGSVQVVVKPGDTGAAIAATLVDDGVVATRSAFTDAFKADPKASSIQPGTYALMLEMKAQDAVTRLLDPTSRVSYKVTIPEGLTAAQIYDRISSVTTVPVATIVAAAADPAGIGLPAEAGGHVEGWLYPATYDFEPGSTAPQMLSTMVKKTVSVLDSLSVPAAQRETVLTTASIAEKEVKFPDQYPKVTRVIANRIARQIPLGMDTINAYGLNKAAIDLTAADLKVDNPFNSRLHLGLPPTPISNPGQATIQAALSPTPGDWIYFVTVNLDTGETIFTNNYDEFLAGSAQYQQWLKSKG</sequence>
<comment type="caution">
    <text evidence="9">The sequence shown here is derived from an EMBL/GenBank/DDBJ whole genome shotgun (WGS) entry which is preliminary data.</text>
</comment>
<evidence type="ECO:0000256" key="3">
    <source>
        <dbReference type="ARBA" id="ARBA00022989"/>
    </source>
</evidence>
<feature type="region of interest" description="Disordered" evidence="7">
    <location>
        <begin position="1"/>
        <end position="38"/>
    </location>
</feature>
<dbReference type="PANTHER" id="PTHR30518:SF2">
    <property type="entry name" value="ENDOLYTIC MUREIN TRANSGLYCOSYLASE"/>
    <property type="match status" value="1"/>
</dbReference>
<feature type="transmembrane region" description="Helical" evidence="8">
    <location>
        <begin position="41"/>
        <end position="60"/>
    </location>
</feature>
<dbReference type="Gene3D" id="3.30.1490.480">
    <property type="entry name" value="Endolytic murein transglycosylase"/>
    <property type="match status" value="1"/>
</dbReference>
<keyword evidence="2 8" id="KW-0812">Transmembrane</keyword>
<evidence type="ECO:0000256" key="1">
    <source>
        <dbReference type="ARBA" id="ARBA00022475"/>
    </source>
</evidence>
<evidence type="ECO:0000256" key="5">
    <source>
        <dbReference type="ARBA" id="ARBA00023239"/>
    </source>
</evidence>
<evidence type="ECO:0000256" key="7">
    <source>
        <dbReference type="SAM" id="MobiDB-lite"/>
    </source>
</evidence>
<evidence type="ECO:0000313" key="9">
    <source>
        <dbReference type="EMBL" id="OIQ85513.1"/>
    </source>
</evidence>
<dbReference type="GO" id="GO:0071555">
    <property type="term" value="P:cell wall organization"/>
    <property type="evidence" value="ECO:0007669"/>
    <property type="project" value="UniProtKB-KW"/>
</dbReference>
<gene>
    <name evidence="9" type="ORF">GALL_326580</name>
</gene>
<keyword evidence="5 9" id="KW-0456">Lyase</keyword>
<evidence type="ECO:0000256" key="4">
    <source>
        <dbReference type="ARBA" id="ARBA00023136"/>
    </source>
</evidence>
<keyword evidence="4 8" id="KW-0472">Membrane</keyword>
<organism evidence="9">
    <name type="scientific">mine drainage metagenome</name>
    <dbReference type="NCBI Taxonomy" id="410659"/>
    <lineage>
        <taxon>unclassified sequences</taxon>
        <taxon>metagenomes</taxon>
        <taxon>ecological metagenomes</taxon>
    </lineage>
</organism>
<dbReference type="PANTHER" id="PTHR30518">
    <property type="entry name" value="ENDOLYTIC MUREIN TRANSGLYCOSYLASE"/>
    <property type="match status" value="1"/>
</dbReference>
<evidence type="ECO:0000256" key="2">
    <source>
        <dbReference type="ARBA" id="ARBA00022692"/>
    </source>
</evidence>
<dbReference type="EMBL" id="MLJW01000539">
    <property type="protein sequence ID" value="OIQ85513.1"/>
    <property type="molecule type" value="Genomic_DNA"/>
</dbReference>
<keyword evidence="1" id="KW-1003">Cell membrane</keyword>
<dbReference type="NCBIfam" id="TIGR00247">
    <property type="entry name" value="endolytic transglycosylase MltG"/>
    <property type="match status" value="1"/>
</dbReference>
<reference evidence="9" key="1">
    <citation type="submission" date="2016-10" db="EMBL/GenBank/DDBJ databases">
        <title>Sequence of Gallionella enrichment culture.</title>
        <authorList>
            <person name="Poehlein A."/>
            <person name="Muehling M."/>
            <person name="Daniel R."/>
        </authorList>
    </citation>
    <scope>NUCLEOTIDE SEQUENCE</scope>
</reference>
<keyword evidence="3 8" id="KW-1133">Transmembrane helix</keyword>
<evidence type="ECO:0000256" key="8">
    <source>
        <dbReference type="SAM" id="Phobius"/>
    </source>
</evidence>